<accession>A0ABV2JIG9</accession>
<dbReference type="InterPro" id="IPR000150">
    <property type="entry name" value="Cof"/>
</dbReference>
<proteinExistence type="predicted"/>
<dbReference type="InterPro" id="IPR023214">
    <property type="entry name" value="HAD_sf"/>
</dbReference>
<reference evidence="1 2" key="1">
    <citation type="submission" date="2024-06" db="EMBL/GenBank/DDBJ databases">
        <title>Genomic Encyclopedia of Type Strains, Phase IV (KMG-IV): sequencing the most valuable type-strain genomes for metagenomic binning, comparative biology and taxonomic classification.</title>
        <authorList>
            <person name="Goeker M."/>
        </authorList>
    </citation>
    <scope>NUCLEOTIDE SEQUENCE [LARGE SCALE GENOMIC DNA]</scope>
    <source>
        <strain evidence="1 2">DSM 15349</strain>
    </source>
</reference>
<dbReference type="PANTHER" id="PTHR10000">
    <property type="entry name" value="PHOSPHOSERINE PHOSPHATASE"/>
    <property type="match status" value="1"/>
</dbReference>
<dbReference type="InterPro" id="IPR036412">
    <property type="entry name" value="HAD-like_sf"/>
</dbReference>
<dbReference type="CDD" id="cd07516">
    <property type="entry name" value="HAD_Pase"/>
    <property type="match status" value="1"/>
</dbReference>
<dbReference type="RefSeq" id="WP_354279775.1">
    <property type="nucleotide sequence ID" value="NZ_JBEPMK010000001.1"/>
</dbReference>
<gene>
    <name evidence="1" type="ORF">ABID27_000322</name>
</gene>
<name>A0ABV2JIG9_9STRE</name>
<comment type="caution">
    <text evidence="1">The sequence shown here is derived from an EMBL/GenBank/DDBJ whole genome shotgun (WGS) entry which is preliminary data.</text>
</comment>
<dbReference type="NCBIfam" id="TIGR01484">
    <property type="entry name" value="HAD-SF-IIB"/>
    <property type="match status" value="2"/>
</dbReference>
<organism evidence="1 2">
    <name type="scientific">Streptococcus gallinaceus</name>
    <dbReference type="NCBI Taxonomy" id="165758"/>
    <lineage>
        <taxon>Bacteria</taxon>
        <taxon>Bacillati</taxon>
        <taxon>Bacillota</taxon>
        <taxon>Bacilli</taxon>
        <taxon>Lactobacillales</taxon>
        <taxon>Streptococcaceae</taxon>
        <taxon>Streptococcus</taxon>
    </lineage>
</organism>
<keyword evidence="2" id="KW-1185">Reference proteome</keyword>
<dbReference type="SUPFAM" id="SSF56784">
    <property type="entry name" value="HAD-like"/>
    <property type="match status" value="1"/>
</dbReference>
<evidence type="ECO:0000313" key="1">
    <source>
        <dbReference type="EMBL" id="MET3643705.1"/>
    </source>
</evidence>
<dbReference type="SFLD" id="SFLDG01140">
    <property type="entry name" value="C2.B:_Phosphomannomutase_and_P"/>
    <property type="match status" value="1"/>
</dbReference>
<dbReference type="InterPro" id="IPR006379">
    <property type="entry name" value="HAD-SF_hydro_IIB"/>
</dbReference>
<dbReference type="Proteomes" id="UP001549055">
    <property type="component" value="Unassembled WGS sequence"/>
</dbReference>
<dbReference type="Gene3D" id="3.40.50.1000">
    <property type="entry name" value="HAD superfamily/HAD-like"/>
    <property type="match status" value="1"/>
</dbReference>
<dbReference type="PANTHER" id="PTHR10000:SF8">
    <property type="entry name" value="HAD SUPERFAMILY HYDROLASE-LIKE, TYPE 3"/>
    <property type="match status" value="1"/>
</dbReference>
<evidence type="ECO:0000313" key="2">
    <source>
        <dbReference type="Proteomes" id="UP001549055"/>
    </source>
</evidence>
<dbReference type="SFLD" id="SFLDS00003">
    <property type="entry name" value="Haloacid_Dehalogenase"/>
    <property type="match status" value="1"/>
</dbReference>
<dbReference type="EMBL" id="JBEPMK010000001">
    <property type="protein sequence ID" value="MET3643705.1"/>
    <property type="molecule type" value="Genomic_DNA"/>
</dbReference>
<protein>
    <submittedName>
        <fullName evidence="1">Cof subfamily protein (Haloacid dehalogenase superfamily)</fullName>
    </submittedName>
</protein>
<dbReference type="NCBIfam" id="TIGR00099">
    <property type="entry name" value="Cof-subfamily"/>
    <property type="match status" value="1"/>
</dbReference>
<sequence>MLIKLIALDLDGTLLNSQKEISVANKEALKKASQAGVKVVITTGRPLPAVEPFLKELDLIGDDQYSLTFNGGLIQTNTGKVIDQIGFGMEEVIKLREVTNQLGLPLDIVRGGDVYVLSSAVDSLYPTCNPLLNYLPTEFSDLPVGVEFNKAITAVAQDYLDERIQDIPEELHEQFEIFKSRDIILEWSPKGVHKANGLEKLIAHLGLTRDQVMTCGDEENDFSMIEWAGLGFCMANGSDKVKAVANVVTPMTNDEDAVAWAVNKYVLSEG</sequence>
<dbReference type="Gene3D" id="3.30.1240.10">
    <property type="match status" value="1"/>
</dbReference>
<dbReference type="PROSITE" id="PS01228">
    <property type="entry name" value="COF_1"/>
    <property type="match status" value="1"/>
</dbReference>
<dbReference type="Pfam" id="PF08282">
    <property type="entry name" value="Hydrolase_3"/>
    <property type="match status" value="1"/>
</dbReference>